<comment type="subcellular location">
    <subcellularLocation>
        <location evidence="1">Secreted</location>
    </subcellularLocation>
</comment>
<evidence type="ECO:0000256" key="7">
    <source>
        <dbReference type="ARBA" id="ARBA00023157"/>
    </source>
</evidence>
<evidence type="ECO:0000256" key="10">
    <source>
        <dbReference type="SAM" id="SignalP"/>
    </source>
</evidence>
<feature type="domain" description="Fibrinogen alpha/beta/gamma chain coiled coil" evidence="11">
    <location>
        <begin position="84"/>
        <end position="223"/>
    </location>
</feature>
<dbReference type="Pfam" id="PF08702">
    <property type="entry name" value="Fib_alpha"/>
    <property type="match status" value="1"/>
</dbReference>
<dbReference type="OrthoDB" id="9930906at2759"/>
<gene>
    <name evidence="12" type="ORF">Baya_16002</name>
</gene>
<proteinExistence type="predicted"/>
<sequence length="228" mass="25296">MKLLLLLSVCVCGALAQTNNDYDDEDAIATSDIKDPRGHRPLTRGREVYTPVAAPPPVSGRGRYGPRPTATTARQLQEEKKEIPESGGCVHASDAMGVLCPTGCELKTALLKQERDVKPTVSQLRRDVENLSQTSNSVYRYVEELSSEVTERQRINNGRRGVSSNHRLQCEFSLWSRGVVMFHGVEHGYDVLHRSKGLMIRHMVKGLLTGASACTEFDVNIHLQPKTQ</sequence>
<dbReference type="GO" id="GO:0051258">
    <property type="term" value="P:protein polymerization"/>
    <property type="evidence" value="ECO:0007669"/>
    <property type="project" value="InterPro"/>
</dbReference>
<keyword evidence="7" id="KW-1015">Disulfide bond</keyword>
<dbReference type="GO" id="GO:0070527">
    <property type="term" value="P:platelet aggregation"/>
    <property type="evidence" value="ECO:0007669"/>
    <property type="project" value="TreeGrafter"/>
</dbReference>
<dbReference type="Gene3D" id="1.20.5.50">
    <property type="match status" value="1"/>
</dbReference>
<keyword evidence="5" id="KW-0175">Coiled coil</keyword>
<keyword evidence="2" id="KW-0964">Secreted</keyword>
<dbReference type="Proteomes" id="UP000319801">
    <property type="component" value="Unassembled WGS sequence"/>
</dbReference>
<dbReference type="InterPro" id="IPR012290">
    <property type="entry name" value="Fibrinogen_a/b/g_coil_dom"/>
</dbReference>
<dbReference type="PANTHER" id="PTHR47221:SF6">
    <property type="entry name" value="FIBRINOGEN ALPHA CHAIN"/>
    <property type="match status" value="1"/>
</dbReference>
<dbReference type="AlphaFoldDB" id="A0A556VU74"/>
<dbReference type="GO" id="GO:0005577">
    <property type="term" value="C:fibrinogen complex"/>
    <property type="evidence" value="ECO:0007669"/>
    <property type="project" value="InterPro"/>
</dbReference>
<evidence type="ECO:0000256" key="6">
    <source>
        <dbReference type="ARBA" id="ARBA00023084"/>
    </source>
</evidence>
<evidence type="ECO:0000256" key="1">
    <source>
        <dbReference type="ARBA" id="ARBA00004613"/>
    </source>
</evidence>
<dbReference type="GO" id="GO:0072377">
    <property type="term" value="P:blood coagulation, common pathway"/>
    <property type="evidence" value="ECO:0007669"/>
    <property type="project" value="TreeGrafter"/>
</dbReference>
<accession>A0A556VU74</accession>
<evidence type="ECO:0000256" key="9">
    <source>
        <dbReference type="SAM" id="MobiDB-lite"/>
    </source>
</evidence>
<evidence type="ECO:0000259" key="11">
    <source>
        <dbReference type="SMART" id="SM01212"/>
    </source>
</evidence>
<feature type="signal peptide" evidence="10">
    <location>
        <begin position="1"/>
        <end position="16"/>
    </location>
</feature>
<evidence type="ECO:0000256" key="4">
    <source>
        <dbReference type="ARBA" id="ARBA00022729"/>
    </source>
</evidence>
<evidence type="ECO:0000313" key="13">
    <source>
        <dbReference type="Proteomes" id="UP000319801"/>
    </source>
</evidence>
<organism evidence="12 13">
    <name type="scientific">Bagarius yarrelli</name>
    <name type="common">Goonch</name>
    <name type="synonym">Bagrus yarrelli</name>
    <dbReference type="NCBI Taxonomy" id="175774"/>
    <lineage>
        <taxon>Eukaryota</taxon>
        <taxon>Metazoa</taxon>
        <taxon>Chordata</taxon>
        <taxon>Craniata</taxon>
        <taxon>Vertebrata</taxon>
        <taxon>Euteleostomi</taxon>
        <taxon>Actinopterygii</taxon>
        <taxon>Neopterygii</taxon>
        <taxon>Teleostei</taxon>
        <taxon>Ostariophysi</taxon>
        <taxon>Siluriformes</taxon>
        <taxon>Sisoridae</taxon>
        <taxon>Sisorinae</taxon>
        <taxon>Bagarius</taxon>
    </lineage>
</organism>
<dbReference type="GO" id="GO:0030674">
    <property type="term" value="F:protein-macromolecule adaptor activity"/>
    <property type="evidence" value="ECO:0007669"/>
    <property type="project" value="TreeGrafter"/>
</dbReference>
<name>A0A556VU74_BAGYA</name>
<keyword evidence="4 10" id="KW-0732">Signal</keyword>
<keyword evidence="13" id="KW-1185">Reference proteome</keyword>
<dbReference type="EMBL" id="VCAZ01000257">
    <property type="protein sequence ID" value="TTP11308.1"/>
    <property type="molecule type" value="Genomic_DNA"/>
</dbReference>
<evidence type="ECO:0000313" key="12">
    <source>
        <dbReference type="EMBL" id="TTP11308.1"/>
    </source>
</evidence>
<protein>
    <submittedName>
        <fullName evidence="12">Fibrinogen beta chain</fullName>
    </submittedName>
</protein>
<dbReference type="GO" id="GO:0042730">
    <property type="term" value="P:fibrinolysis"/>
    <property type="evidence" value="ECO:0007669"/>
    <property type="project" value="TreeGrafter"/>
</dbReference>
<comment type="subunit">
    <text evidence="8">Heterohexamer; disulfide linked. Contains 2 sets of 3 non-identical chains (alpha, beta and gamma). The 2 heterotrimers are in head to head conformation with the N-termini in a small central domain.</text>
</comment>
<feature type="region of interest" description="Disordered" evidence="9">
    <location>
        <begin position="50"/>
        <end position="69"/>
    </location>
</feature>
<evidence type="ECO:0000256" key="8">
    <source>
        <dbReference type="ARBA" id="ARBA00025974"/>
    </source>
</evidence>
<dbReference type="GO" id="GO:0034116">
    <property type="term" value="P:positive regulation of heterotypic cell-cell adhesion"/>
    <property type="evidence" value="ECO:0007669"/>
    <property type="project" value="TreeGrafter"/>
</dbReference>
<feature type="chain" id="PRO_5021738448" evidence="10">
    <location>
        <begin position="17"/>
        <end position="228"/>
    </location>
</feature>
<dbReference type="InterPro" id="IPR037579">
    <property type="entry name" value="FIB_ANG-like"/>
</dbReference>
<dbReference type="GO" id="GO:0005201">
    <property type="term" value="F:extracellular matrix structural constituent"/>
    <property type="evidence" value="ECO:0007669"/>
    <property type="project" value="TreeGrafter"/>
</dbReference>
<reference evidence="12 13" key="1">
    <citation type="journal article" date="2019" name="Genome Biol. Evol.">
        <title>Whole-Genome Sequencing of the Giant Devil Catfish, Bagarius yarrelli.</title>
        <authorList>
            <person name="Jiang W."/>
            <person name="Lv Y."/>
            <person name="Cheng L."/>
            <person name="Yang K."/>
            <person name="Chao B."/>
            <person name="Wang X."/>
            <person name="Li Y."/>
            <person name="Pan X."/>
            <person name="You X."/>
            <person name="Zhang Y."/>
            <person name="Yang J."/>
            <person name="Li J."/>
            <person name="Zhang X."/>
            <person name="Liu S."/>
            <person name="Sun C."/>
            <person name="Yang J."/>
            <person name="Shi Q."/>
        </authorList>
    </citation>
    <scope>NUCLEOTIDE SEQUENCE [LARGE SCALE GENOMIC DNA]</scope>
    <source>
        <strain evidence="12">JWS20170419001</strain>
        <tissue evidence="12">Muscle</tissue>
    </source>
</reference>
<dbReference type="SUPFAM" id="SSF58010">
    <property type="entry name" value="Fibrinogen coiled-coil and central regions"/>
    <property type="match status" value="1"/>
</dbReference>
<dbReference type="GO" id="GO:0005102">
    <property type="term" value="F:signaling receptor binding"/>
    <property type="evidence" value="ECO:0007669"/>
    <property type="project" value="InterPro"/>
</dbReference>
<comment type="caution">
    <text evidence="12">The sequence shown here is derived from an EMBL/GenBank/DDBJ whole genome shotgun (WGS) entry which is preliminary data.</text>
</comment>
<keyword evidence="3" id="KW-0356">Hemostasis</keyword>
<dbReference type="PANTHER" id="PTHR47221">
    <property type="entry name" value="FIBRINOGEN ALPHA CHAIN"/>
    <property type="match status" value="1"/>
</dbReference>
<dbReference type="SMART" id="SM01212">
    <property type="entry name" value="Fib_alpha"/>
    <property type="match status" value="1"/>
</dbReference>
<evidence type="ECO:0000256" key="2">
    <source>
        <dbReference type="ARBA" id="ARBA00022525"/>
    </source>
</evidence>
<keyword evidence="6" id="KW-0094">Blood coagulation</keyword>
<evidence type="ECO:0000256" key="3">
    <source>
        <dbReference type="ARBA" id="ARBA00022696"/>
    </source>
</evidence>
<evidence type="ECO:0000256" key="5">
    <source>
        <dbReference type="ARBA" id="ARBA00023054"/>
    </source>
</evidence>